<dbReference type="Pfam" id="PF13927">
    <property type="entry name" value="Ig_3"/>
    <property type="match status" value="1"/>
</dbReference>
<dbReference type="SMART" id="SM00409">
    <property type="entry name" value="IG"/>
    <property type="match status" value="1"/>
</dbReference>
<feature type="compositionally biased region" description="Basic and acidic residues" evidence="2">
    <location>
        <begin position="786"/>
        <end position="813"/>
    </location>
</feature>
<dbReference type="InterPro" id="IPR036179">
    <property type="entry name" value="Ig-like_dom_sf"/>
</dbReference>
<dbReference type="PANTHER" id="PTHR10075:SF14">
    <property type="entry name" value="CELL ADHESION MOLECULE DSCAM2-RELATED"/>
    <property type="match status" value="1"/>
</dbReference>
<feature type="compositionally biased region" description="Basic residues" evidence="2">
    <location>
        <begin position="685"/>
        <end position="703"/>
    </location>
</feature>
<feature type="region of interest" description="Disordered" evidence="2">
    <location>
        <begin position="673"/>
        <end position="855"/>
    </location>
</feature>
<evidence type="ECO:0000313" key="5">
    <source>
        <dbReference type="Proteomes" id="UP000007879"/>
    </source>
</evidence>
<feature type="domain" description="Ig-like" evidence="3">
    <location>
        <begin position="426"/>
        <end position="513"/>
    </location>
</feature>
<dbReference type="PANTHER" id="PTHR10075">
    <property type="entry name" value="BASIGIN RELATED"/>
    <property type="match status" value="1"/>
</dbReference>
<dbReference type="KEGG" id="aqu:109587519"/>
<feature type="compositionally biased region" description="Basic and acidic residues" evidence="2">
    <location>
        <begin position="845"/>
        <end position="855"/>
    </location>
</feature>
<dbReference type="GO" id="GO:0005886">
    <property type="term" value="C:plasma membrane"/>
    <property type="evidence" value="ECO:0007669"/>
    <property type="project" value="TreeGrafter"/>
</dbReference>
<dbReference type="Gene3D" id="2.60.40.10">
    <property type="entry name" value="Immunoglobulins"/>
    <property type="match status" value="1"/>
</dbReference>
<protein>
    <recommendedName>
        <fullName evidence="3">Ig-like domain-containing protein</fullName>
    </recommendedName>
</protein>
<feature type="compositionally biased region" description="Basic and acidic residues" evidence="2">
    <location>
        <begin position="820"/>
        <end position="830"/>
    </location>
</feature>
<dbReference type="GO" id="GO:0098632">
    <property type="term" value="F:cell-cell adhesion mediator activity"/>
    <property type="evidence" value="ECO:0007669"/>
    <property type="project" value="TreeGrafter"/>
</dbReference>
<keyword evidence="1" id="KW-0393">Immunoglobulin domain</keyword>
<dbReference type="SMART" id="SM00408">
    <property type="entry name" value="IGc2"/>
    <property type="match status" value="1"/>
</dbReference>
<dbReference type="InterPro" id="IPR013783">
    <property type="entry name" value="Ig-like_fold"/>
</dbReference>
<dbReference type="OrthoDB" id="6410687at2759"/>
<dbReference type="STRING" id="400682.A0A1X7TJ38"/>
<reference evidence="4" key="2">
    <citation type="submission" date="2017-05" db="UniProtKB">
        <authorList>
            <consortium name="EnsemblMetazoa"/>
        </authorList>
    </citation>
    <scope>IDENTIFICATION</scope>
</reference>
<dbReference type="SUPFAM" id="SSF48726">
    <property type="entry name" value="Immunoglobulin"/>
    <property type="match status" value="1"/>
</dbReference>
<evidence type="ECO:0000313" key="4">
    <source>
        <dbReference type="EnsemblMetazoa" id="Aqu2.1.14758_001"/>
    </source>
</evidence>
<dbReference type="PROSITE" id="PS50835">
    <property type="entry name" value="IG_LIKE"/>
    <property type="match status" value="1"/>
</dbReference>
<dbReference type="InterPro" id="IPR003599">
    <property type="entry name" value="Ig_sub"/>
</dbReference>
<dbReference type="InterPro" id="IPR007110">
    <property type="entry name" value="Ig-like_dom"/>
</dbReference>
<name>A0A1X7TJ38_AMPQE</name>
<evidence type="ECO:0000256" key="1">
    <source>
        <dbReference type="ARBA" id="ARBA00023319"/>
    </source>
</evidence>
<dbReference type="EnsemblMetazoa" id="Aqu2.1.14758_001">
    <property type="protein sequence ID" value="Aqu2.1.14758_001"/>
    <property type="gene ID" value="Aqu2.1.14758"/>
</dbReference>
<dbReference type="InParanoid" id="A0A1X7TJ38"/>
<feature type="region of interest" description="Disordered" evidence="2">
    <location>
        <begin position="316"/>
        <end position="375"/>
    </location>
</feature>
<dbReference type="Proteomes" id="UP000007879">
    <property type="component" value="Unassembled WGS sequence"/>
</dbReference>
<proteinExistence type="predicted"/>
<dbReference type="EnsemblMetazoa" id="XM_020003762.1">
    <property type="protein sequence ID" value="XP_019859321.1"/>
    <property type="gene ID" value="LOC109587519"/>
</dbReference>
<accession>A0A1X7TJ38</accession>
<feature type="compositionally biased region" description="Polar residues" evidence="2">
    <location>
        <begin position="319"/>
        <end position="337"/>
    </location>
</feature>
<dbReference type="AlphaFoldDB" id="A0A1X7TJ38"/>
<dbReference type="InterPro" id="IPR003598">
    <property type="entry name" value="Ig_sub2"/>
</dbReference>
<feature type="region of interest" description="Disordered" evidence="2">
    <location>
        <begin position="613"/>
        <end position="641"/>
    </location>
</feature>
<keyword evidence="5" id="KW-1185">Reference proteome</keyword>
<feature type="compositionally biased region" description="Acidic residues" evidence="2">
    <location>
        <begin position="776"/>
        <end position="785"/>
    </location>
</feature>
<organism evidence="4">
    <name type="scientific">Amphimedon queenslandica</name>
    <name type="common">Sponge</name>
    <dbReference type="NCBI Taxonomy" id="400682"/>
    <lineage>
        <taxon>Eukaryota</taxon>
        <taxon>Metazoa</taxon>
        <taxon>Porifera</taxon>
        <taxon>Demospongiae</taxon>
        <taxon>Heteroscleromorpha</taxon>
        <taxon>Haplosclerida</taxon>
        <taxon>Niphatidae</taxon>
        <taxon>Amphimedon</taxon>
    </lineage>
</organism>
<sequence>MEIGGETILPGAPVSVKWLEEWYEGEILEMGRQNDLFKIKDTGTELAVLLEKSQFKVIDASKPTHEQFSPGSEVAYYDNGLCNWLTGTIEDEFTEESVLVKWKREPAMDSNINWFVADNVAPAIPNEAEVDEANESKTHSKIQLPSMTKEVSLRDVLDEVPRHRKNSMYHETMTTIDHQPVPSINPQAIPFQNKLPTFDKFVEDLNTQHHVKGHRTSVSMKRYYSENFSKGKSQNSDHKLERYLQNQAALLHGKVDHSILPPVWSYVGQAKGIPHHPASRFFRHVRSATHLTNASGQYYGSQGWIKKPGYRPVKRTRSEQFQLSKSPSVISEANSEPSPYAQLIVPGRSRMKRQDMSNRPLPALPDEDEGEEPNASVLSAPYEVPQSLSSPASWSNLHPKVQPNNYSQHLESLDEVMDIDPNVTTPTIVSSSKSEMMVSAGGTVTLFCEASSDTPVTFEWSKNGQKLTSNDDRVAFPRPGSLQLYGLCIDDAGTYRCTVINQGGAAIYKCNLYVEEESLKRSFSREDNLDKIAKQMPVPYFDNLYKRADDHSLTSVSDTDDDDAFHSQAPAYDDYPLTMVRHTLSLASMGATIQDIDNKDTAVLMETPPVAEKVAKKEKKRKIKKESKKARKAAAEKDKERRVSNVLMNEVQDYLGGYGEDYGQMTDEMILSSGIEPDTKDKKDKKSNKKKPKKEKKAKKSSKTKVNQEKETSPKAKQVTISTQEELIPPLPPPLMEEEMIREEGEGAPADDQHMSPLQGARSRDSIDAHPSFESLLDDDEEELEREAGEGEERVTPPEETEHYTEGVRRLQEANEEYEEQHFGKGEKQKSHNNKRGPFSKLFKTSKEENMLTVI</sequence>
<dbReference type="GO" id="GO:0007156">
    <property type="term" value="P:homophilic cell adhesion via plasma membrane adhesion molecules"/>
    <property type="evidence" value="ECO:0007669"/>
    <property type="project" value="TreeGrafter"/>
</dbReference>
<evidence type="ECO:0000256" key="2">
    <source>
        <dbReference type="SAM" id="MobiDB-lite"/>
    </source>
</evidence>
<evidence type="ECO:0000259" key="3">
    <source>
        <dbReference type="PROSITE" id="PS50835"/>
    </source>
</evidence>
<gene>
    <name evidence="4" type="primary">109587519</name>
</gene>
<reference evidence="5" key="1">
    <citation type="journal article" date="2010" name="Nature">
        <title>The Amphimedon queenslandica genome and the evolution of animal complexity.</title>
        <authorList>
            <person name="Srivastava M."/>
            <person name="Simakov O."/>
            <person name="Chapman J."/>
            <person name="Fahey B."/>
            <person name="Gauthier M.E."/>
            <person name="Mitros T."/>
            <person name="Richards G.S."/>
            <person name="Conaco C."/>
            <person name="Dacre M."/>
            <person name="Hellsten U."/>
            <person name="Larroux C."/>
            <person name="Putnam N.H."/>
            <person name="Stanke M."/>
            <person name="Adamska M."/>
            <person name="Darling A."/>
            <person name="Degnan S.M."/>
            <person name="Oakley T.H."/>
            <person name="Plachetzki D.C."/>
            <person name="Zhai Y."/>
            <person name="Adamski M."/>
            <person name="Calcino A."/>
            <person name="Cummins S.F."/>
            <person name="Goodstein D.M."/>
            <person name="Harris C."/>
            <person name="Jackson D.J."/>
            <person name="Leys S.P."/>
            <person name="Shu S."/>
            <person name="Woodcroft B.J."/>
            <person name="Vervoort M."/>
            <person name="Kosik K.S."/>
            <person name="Manning G."/>
            <person name="Degnan B.M."/>
            <person name="Rokhsar D.S."/>
        </authorList>
    </citation>
    <scope>NUCLEOTIDE SEQUENCE [LARGE SCALE GENOMIC DNA]</scope>
</reference>
<feature type="compositionally biased region" description="Basic residues" evidence="2">
    <location>
        <begin position="616"/>
        <end position="632"/>
    </location>
</feature>